<proteinExistence type="predicted"/>
<accession>A0A381J5Y7</accession>
<evidence type="ECO:0000313" key="3">
    <source>
        <dbReference type="Proteomes" id="UP000254664"/>
    </source>
</evidence>
<keyword evidence="3" id="KW-1185">Reference proteome</keyword>
<name>A0A381J5Y7_9CLOT</name>
<dbReference type="AlphaFoldDB" id="A0A381J5Y7"/>
<reference evidence="2 3" key="1">
    <citation type="submission" date="2018-06" db="EMBL/GenBank/DDBJ databases">
        <authorList>
            <consortium name="Pathogen Informatics"/>
            <person name="Doyle S."/>
        </authorList>
    </citation>
    <scope>NUCLEOTIDE SEQUENCE [LARGE SCALE GENOMIC DNA]</scope>
    <source>
        <strain evidence="2 3">NCTC9836</strain>
    </source>
</reference>
<sequence length="82" mass="9474">MVNHKVNFTPVFRYPSDKGIVNGLSTFIMYILLMFSLCFISKTKTKQEIKRFIVINIVTVFIGLLLFWAVGAMFFIDTPNYA</sequence>
<dbReference type="Proteomes" id="UP000254664">
    <property type="component" value="Unassembled WGS sequence"/>
</dbReference>
<feature type="transmembrane region" description="Helical" evidence="1">
    <location>
        <begin position="52"/>
        <end position="76"/>
    </location>
</feature>
<evidence type="ECO:0000313" key="2">
    <source>
        <dbReference type="EMBL" id="SUY44907.1"/>
    </source>
</evidence>
<keyword evidence="1" id="KW-1133">Transmembrane helix</keyword>
<keyword evidence="1" id="KW-0812">Transmembrane</keyword>
<feature type="transmembrane region" description="Helical" evidence="1">
    <location>
        <begin position="20"/>
        <end position="40"/>
    </location>
</feature>
<dbReference type="EMBL" id="UFWZ01000001">
    <property type="protein sequence ID" value="SUY44907.1"/>
    <property type="molecule type" value="Genomic_DNA"/>
</dbReference>
<protein>
    <submittedName>
        <fullName evidence="2">Uncharacterized protein</fullName>
    </submittedName>
</protein>
<keyword evidence="1" id="KW-0472">Membrane</keyword>
<evidence type="ECO:0000256" key="1">
    <source>
        <dbReference type="SAM" id="Phobius"/>
    </source>
</evidence>
<organism evidence="2 3">
    <name type="scientific">Clostridium putrefaciens</name>
    <dbReference type="NCBI Taxonomy" id="99675"/>
    <lineage>
        <taxon>Bacteria</taxon>
        <taxon>Bacillati</taxon>
        <taxon>Bacillota</taxon>
        <taxon>Clostridia</taxon>
        <taxon>Eubacteriales</taxon>
        <taxon>Clostridiaceae</taxon>
        <taxon>Clostridium</taxon>
    </lineage>
</organism>
<gene>
    <name evidence="2" type="ORF">NCTC9836_00056</name>
</gene>